<reference evidence="2" key="1">
    <citation type="submission" date="2022-11" db="EMBL/GenBank/DDBJ databases">
        <title>Chromosomal genome sequence assembly and mating type (MAT) locus characterization of the leprose asexual lichenized fungus Lepraria neglecta (Nyl.) Erichsen.</title>
        <authorList>
            <person name="Allen J.L."/>
            <person name="Pfeffer B."/>
        </authorList>
    </citation>
    <scope>NUCLEOTIDE SEQUENCE</scope>
    <source>
        <strain evidence="2">Allen 5258</strain>
    </source>
</reference>
<evidence type="ECO:0000256" key="1">
    <source>
        <dbReference type="SAM" id="SignalP"/>
    </source>
</evidence>
<feature type="chain" id="PRO_5042002123" evidence="1">
    <location>
        <begin position="18"/>
        <end position="213"/>
    </location>
</feature>
<comment type="caution">
    <text evidence="2">The sequence shown here is derived from an EMBL/GenBank/DDBJ whole genome shotgun (WGS) entry which is preliminary data.</text>
</comment>
<accession>A0AAE0DPE8</accession>
<dbReference type="Proteomes" id="UP001276659">
    <property type="component" value="Unassembled WGS sequence"/>
</dbReference>
<proteinExistence type="predicted"/>
<sequence>MKWILLASVGLLGVATATPAPAAECTPSGGTTCPTKTINVVANFDDLANGYKLKQPYDHLSYFNLTVSHRGDGAHARGVIPYTKPNYAIAGPYPSPYITAPKINISGTKTTSFDLTSFWAGCLVATNTASGYATTNCEFTVDCLTPGGFGHEGPYLYTYKPSSATAAAMTQFSPGFTTCTQADFSVYTSGAGPANTLFVIDSVKYTIREGEVF</sequence>
<keyword evidence="3" id="KW-1185">Reference proteome</keyword>
<gene>
    <name evidence="2" type="ORF">OEA41_001879</name>
</gene>
<organism evidence="2 3">
    <name type="scientific">Lepraria neglecta</name>
    <dbReference type="NCBI Taxonomy" id="209136"/>
    <lineage>
        <taxon>Eukaryota</taxon>
        <taxon>Fungi</taxon>
        <taxon>Dikarya</taxon>
        <taxon>Ascomycota</taxon>
        <taxon>Pezizomycotina</taxon>
        <taxon>Lecanoromycetes</taxon>
        <taxon>OSLEUM clade</taxon>
        <taxon>Lecanoromycetidae</taxon>
        <taxon>Lecanorales</taxon>
        <taxon>Lecanorineae</taxon>
        <taxon>Stereocaulaceae</taxon>
        <taxon>Lepraria</taxon>
    </lineage>
</organism>
<evidence type="ECO:0000313" key="3">
    <source>
        <dbReference type="Proteomes" id="UP001276659"/>
    </source>
</evidence>
<dbReference type="EMBL" id="JASNWA010000006">
    <property type="protein sequence ID" value="KAK3174633.1"/>
    <property type="molecule type" value="Genomic_DNA"/>
</dbReference>
<protein>
    <submittedName>
        <fullName evidence="2">Uncharacterized protein</fullName>
    </submittedName>
</protein>
<name>A0AAE0DPE8_9LECA</name>
<keyword evidence="1" id="KW-0732">Signal</keyword>
<dbReference type="AlphaFoldDB" id="A0AAE0DPE8"/>
<evidence type="ECO:0000313" key="2">
    <source>
        <dbReference type="EMBL" id="KAK3174633.1"/>
    </source>
</evidence>
<feature type="signal peptide" evidence="1">
    <location>
        <begin position="1"/>
        <end position="17"/>
    </location>
</feature>